<organism evidence="1 2">
    <name type="scientific">Trichinella murrelli</name>
    <dbReference type="NCBI Taxonomy" id="144512"/>
    <lineage>
        <taxon>Eukaryota</taxon>
        <taxon>Metazoa</taxon>
        <taxon>Ecdysozoa</taxon>
        <taxon>Nematoda</taxon>
        <taxon>Enoplea</taxon>
        <taxon>Dorylaimia</taxon>
        <taxon>Trichinellida</taxon>
        <taxon>Trichinellidae</taxon>
        <taxon>Trichinella</taxon>
    </lineage>
</organism>
<dbReference type="SUPFAM" id="SSF54001">
    <property type="entry name" value="Cysteine proteinases"/>
    <property type="match status" value="1"/>
</dbReference>
<dbReference type="EMBL" id="JYDJ01000558">
    <property type="protein sequence ID" value="KRX34503.1"/>
    <property type="molecule type" value="Genomic_DNA"/>
</dbReference>
<dbReference type="Gene3D" id="3.40.395.10">
    <property type="entry name" value="Adenoviral Proteinase, Chain A"/>
    <property type="match status" value="1"/>
</dbReference>
<evidence type="ECO:0000313" key="2">
    <source>
        <dbReference type="Proteomes" id="UP000055048"/>
    </source>
</evidence>
<dbReference type="AlphaFoldDB" id="A0A0V0T7G7"/>
<protein>
    <submittedName>
        <fullName evidence="1">Uncharacterized protein</fullName>
    </submittedName>
</protein>
<proteinExistence type="predicted"/>
<dbReference type="Proteomes" id="UP000055048">
    <property type="component" value="Unassembled WGS sequence"/>
</dbReference>
<accession>A0A0V0T7G7</accession>
<evidence type="ECO:0000313" key="1">
    <source>
        <dbReference type="EMBL" id="KRX34503.1"/>
    </source>
</evidence>
<sequence>MNEDEAEEEKVPTEPHTILGDLSTATAMVAEEIFAHSPPRADTAAGSGYGVSGHKTTIRSRTLIDVISCAAVSAALHHEISPEFATQVMSPHDASLVDTYDGVPVQTNAFDCAPFVRLFLKHLLHGIDMRFSEQESAALRTDLNFMIDAQKFLNASGSWQSADVDLLALSEHQPFANEKPGERRQMTDSPTQCSNAYPGMTEFCVSGSKGVQFGTGRYRECSPLAAENLPFVCSGARG</sequence>
<reference evidence="1 2" key="1">
    <citation type="submission" date="2015-01" db="EMBL/GenBank/DDBJ databases">
        <title>Evolution of Trichinella species and genotypes.</title>
        <authorList>
            <person name="Korhonen P.K."/>
            <person name="Edoardo P."/>
            <person name="Giuseppe L.R."/>
            <person name="Gasser R.B."/>
        </authorList>
    </citation>
    <scope>NUCLEOTIDE SEQUENCE [LARGE SCALE GENOMIC DNA]</scope>
    <source>
        <strain evidence="1">ISS417</strain>
    </source>
</reference>
<comment type="caution">
    <text evidence="1">The sequence shown here is derived from an EMBL/GenBank/DDBJ whole genome shotgun (WGS) entry which is preliminary data.</text>
</comment>
<gene>
    <name evidence="1" type="ORF">T05_5839</name>
</gene>
<name>A0A0V0T7G7_9BILA</name>
<keyword evidence="2" id="KW-1185">Reference proteome</keyword>
<dbReference type="InterPro" id="IPR038765">
    <property type="entry name" value="Papain-like_cys_pep_sf"/>
</dbReference>